<keyword evidence="2 8" id="KW-0813">Transport</keyword>
<dbReference type="CDD" id="cd03225">
    <property type="entry name" value="ABC_cobalt_CbiO_domain1"/>
    <property type="match status" value="1"/>
</dbReference>
<dbReference type="AlphaFoldDB" id="A0A1V5T4S7"/>
<dbReference type="PROSITE" id="PS50893">
    <property type="entry name" value="ABC_TRANSPORTER_2"/>
    <property type="match status" value="1"/>
</dbReference>
<dbReference type="InterPro" id="IPR017871">
    <property type="entry name" value="ABC_transporter-like_CS"/>
</dbReference>
<dbReference type="Pfam" id="PF00005">
    <property type="entry name" value="ABC_tran"/>
    <property type="match status" value="1"/>
</dbReference>
<dbReference type="InterPro" id="IPR027417">
    <property type="entry name" value="P-loop_NTPase"/>
</dbReference>
<comment type="caution">
    <text evidence="10">The sequence shown here is derived from an EMBL/GenBank/DDBJ whole genome shotgun (WGS) entry which is preliminary data.</text>
</comment>
<dbReference type="Proteomes" id="UP000485569">
    <property type="component" value="Unassembled WGS sequence"/>
</dbReference>
<dbReference type="PANTHER" id="PTHR43553:SF27">
    <property type="entry name" value="ENERGY-COUPLING FACTOR TRANSPORTER ATP-BINDING PROTEIN ECFA2"/>
    <property type="match status" value="1"/>
</dbReference>
<keyword evidence="6" id="KW-1278">Translocase</keyword>
<proteinExistence type="inferred from homology"/>
<dbReference type="SUPFAM" id="SSF52540">
    <property type="entry name" value="P-loop containing nucleoside triphosphate hydrolases"/>
    <property type="match status" value="1"/>
</dbReference>
<evidence type="ECO:0000259" key="9">
    <source>
        <dbReference type="PROSITE" id="PS50893"/>
    </source>
</evidence>
<evidence type="ECO:0000256" key="3">
    <source>
        <dbReference type="ARBA" id="ARBA00022475"/>
    </source>
</evidence>
<dbReference type="EMBL" id="MWBQ01000017">
    <property type="protein sequence ID" value="OQA61523.1"/>
    <property type="molecule type" value="Genomic_DNA"/>
</dbReference>
<name>A0A1V5T4S7_9BACT</name>
<dbReference type="PROSITE" id="PS00211">
    <property type="entry name" value="ABC_TRANSPORTER_1"/>
    <property type="match status" value="1"/>
</dbReference>
<evidence type="ECO:0000256" key="5">
    <source>
        <dbReference type="ARBA" id="ARBA00022840"/>
    </source>
</evidence>
<dbReference type="NCBIfam" id="TIGR04521">
    <property type="entry name" value="ECF_ATPase_2"/>
    <property type="match status" value="1"/>
</dbReference>
<evidence type="ECO:0000313" key="10">
    <source>
        <dbReference type="EMBL" id="OQA61523.1"/>
    </source>
</evidence>
<comment type="function">
    <text evidence="8">ATP-binding (A) component of a common energy-coupling factor (ECF) ABC-transporter complex.</text>
</comment>
<evidence type="ECO:0000256" key="6">
    <source>
        <dbReference type="ARBA" id="ARBA00022967"/>
    </source>
</evidence>
<evidence type="ECO:0000256" key="2">
    <source>
        <dbReference type="ARBA" id="ARBA00022448"/>
    </source>
</evidence>
<dbReference type="Gene3D" id="3.40.50.300">
    <property type="entry name" value="P-loop containing nucleotide triphosphate hydrolases"/>
    <property type="match status" value="1"/>
</dbReference>
<gene>
    <name evidence="10" type="primary">ecfA2</name>
    <name evidence="10" type="ORF">BWY41_00075</name>
</gene>
<keyword evidence="5 8" id="KW-0067">ATP-binding</keyword>
<feature type="domain" description="ABC transporter" evidence="9">
    <location>
        <begin position="3"/>
        <end position="245"/>
    </location>
</feature>
<evidence type="ECO:0000256" key="8">
    <source>
        <dbReference type="RuleBase" id="RU365104"/>
    </source>
</evidence>
<evidence type="ECO:0000256" key="7">
    <source>
        <dbReference type="ARBA" id="ARBA00023136"/>
    </source>
</evidence>
<dbReference type="SMART" id="SM00382">
    <property type="entry name" value="AAA"/>
    <property type="match status" value="1"/>
</dbReference>
<evidence type="ECO:0000256" key="1">
    <source>
        <dbReference type="ARBA" id="ARBA00004202"/>
    </source>
</evidence>
<dbReference type="PANTHER" id="PTHR43553">
    <property type="entry name" value="HEAVY METAL TRANSPORTER"/>
    <property type="match status" value="1"/>
</dbReference>
<sequence>MFIRLENVYYSYFQHTPFEVQALKNVTLTIDRGESVGIIGRTGCGKSTLIQHFNALLFPTQGFVMIDGDKIQKKGSQLRGIRKKIGLVFQYPEHQIFEETVFDEVAFGPRNNGVGGEELEETVKWALESVGLDYQELHKKNPFELSGGQMRRVAIASILSMRPEALILDEPTAGLDPEGKRLILRKLKDLREENQTTLVFVSHSMDDLAMIAERIIVMDQGTIGLDGSVRHIFSQGKILDQYGIKPPTTARIAELLRKKGFDIEEGILTAQELSEQIEEKILKGGSH</sequence>
<dbReference type="InterPro" id="IPR050095">
    <property type="entry name" value="ECF_ABC_transporter_ATP-bd"/>
</dbReference>
<dbReference type="InterPro" id="IPR015856">
    <property type="entry name" value="ABC_transpr_CbiO/EcfA_su"/>
</dbReference>
<dbReference type="GO" id="GO:0042626">
    <property type="term" value="F:ATPase-coupled transmembrane transporter activity"/>
    <property type="evidence" value="ECO:0007669"/>
    <property type="project" value="TreeGrafter"/>
</dbReference>
<dbReference type="EC" id="7.-.-.-" evidence="8"/>
<dbReference type="InterPro" id="IPR003439">
    <property type="entry name" value="ABC_transporter-like_ATP-bd"/>
</dbReference>
<dbReference type="FunFam" id="3.40.50.300:FF:000224">
    <property type="entry name" value="Energy-coupling factor transporter ATP-binding protein EcfA"/>
    <property type="match status" value="1"/>
</dbReference>
<keyword evidence="10" id="KW-0378">Hydrolase</keyword>
<dbReference type="GO" id="GO:0043190">
    <property type="term" value="C:ATP-binding cassette (ABC) transporter complex"/>
    <property type="evidence" value="ECO:0007669"/>
    <property type="project" value="TreeGrafter"/>
</dbReference>
<accession>A0A1V5T4S7</accession>
<comment type="subcellular location">
    <subcellularLocation>
        <location evidence="1 8">Cell membrane</location>
        <topology evidence="1 8">Peripheral membrane protein</topology>
    </subcellularLocation>
</comment>
<keyword evidence="3 8" id="KW-1003">Cell membrane</keyword>
<protein>
    <recommendedName>
        <fullName evidence="8">Energy-coupling factor transporter ATP-binding protein EcfA2</fullName>
        <ecNumber evidence="8">7.-.-.-</ecNumber>
    </recommendedName>
</protein>
<comment type="similarity">
    <text evidence="8">Belongs to the ABC transporter superfamily. Energy-coupling factor EcfA family.</text>
</comment>
<dbReference type="InterPro" id="IPR030946">
    <property type="entry name" value="EcfA2"/>
</dbReference>
<organism evidence="10">
    <name type="scientific">Candidatus Atribacter allofermentans</name>
    <dbReference type="NCBI Taxonomy" id="1852833"/>
    <lineage>
        <taxon>Bacteria</taxon>
        <taxon>Pseudomonadati</taxon>
        <taxon>Atribacterota</taxon>
        <taxon>Atribacteria</taxon>
        <taxon>Atribacterales</taxon>
        <taxon>Atribacteraceae</taxon>
        <taxon>Atribacter</taxon>
    </lineage>
</organism>
<comment type="subunit">
    <text evidence="8">Forms a stable energy-coupling factor (ECF) transporter complex composed of 2 membrane-embedded substrate-binding proteins (S component), 2 ATP-binding proteins (A component) and 2 transmembrane proteins (T component).</text>
</comment>
<dbReference type="GO" id="GO:0016887">
    <property type="term" value="F:ATP hydrolysis activity"/>
    <property type="evidence" value="ECO:0007669"/>
    <property type="project" value="InterPro"/>
</dbReference>
<evidence type="ECO:0000256" key="4">
    <source>
        <dbReference type="ARBA" id="ARBA00022741"/>
    </source>
</evidence>
<dbReference type="InterPro" id="IPR003593">
    <property type="entry name" value="AAA+_ATPase"/>
</dbReference>
<reference evidence="10" key="1">
    <citation type="submission" date="2017-02" db="EMBL/GenBank/DDBJ databases">
        <title>Delving into the versatile metabolic prowess of the omnipresent phylum Bacteroidetes.</title>
        <authorList>
            <person name="Nobu M.K."/>
            <person name="Mei R."/>
            <person name="Narihiro T."/>
            <person name="Kuroda K."/>
            <person name="Liu W.-T."/>
        </authorList>
    </citation>
    <scope>NUCLEOTIDE SEQUENCE</scope>
    <source>
        <strain evidence="10">ADurb.Bin276</strain>
    </source>
</reference>
<keyword evidence="4 8" id="KW-0547">Nucleotide-binding</keyword>
<keyword evidence="7 8" id="KW-0472">Membrane</keyword>
<dbReference type="GO" id="GO:0005524">
    <property type="term" value="F:ATP binding"/>
    <property type="evidence" value="ECO:0007669"/>
    <property type="project" value="UniProtKB-UniRule"/>
</dbReference>